<keyword evidence="3 7" id="KW-1133">Transmembrane helix</keyword>
<keyword evidence="2 7" id="KW-0812">Transmembrane</keyword>
<dbReference type="InterPro" id="IPR018617">
    <property type="entry name" value="Ima1_N"/>
</dbReference>
<feature type="transmembrane region" description="Helical" evidence="7">
    <location>
        <begin position="226"/>
        <end position="244"/>
    </location>
</feature>
<dbReference type="AlphaFoldDB" id="A0A072PKQ6"/>
<feature type="transmembrane region" description="Helical" evidence="7">
    <location>
        <begin position="537"/>
        <end position="555"/>
    </location>
</feature>
<organism evidence="9 10">
    <name type="scientific">Exophiala aquamarina CBS 119918</name>
    <dbReference type="NCBI Taxonomy" id="1182545"/>
    <lineage>
        <taxon>Eukaryota</taxon>
        <taxon>Fungi</taxon>
        <taxon>Dikarya</taxon>
        <taxon>Ascomycota</taxon>
        <taxon>Pezizomycotina</taxon>
        <taxon>Eurotiomycetes</taxon>
        <taxon>Chaetothyriomycetidae</taxon>
        <taxon>Chaetothyriales</taxon>
        <taxon>Herpotrichiellaceae</taxon>
        <taxon>Exophiala</taxon>
    </lineage>
</organism>
<dbReference type="RefSeq" id="XP_013258695.1">
    <property type="nucleotide sequence ID" value="XM_013403241.1"/>
</dbReference>
<dbReference type="GO" id="GO:0005637">
    <property type="term" value="C:nuclear inner membrane"/>
    <property type="evidence" value="ECO:0007669"/>
    <property type="project" value="UniProtKB-SubCell"/>
</dbReference>
<feature type="transmembrane region" description="Helical" evidence="7">
    <location>
        <begin position="170"/>
        <end position="192"/>
    </location>
</feature>
<feature type="transmembrane region" description="Helical" evidence="7">
    <location>
        <begin position="295"/>
        <end position="313"/>
    </location>
</feature>
<dbReference type="InterPro" id="IPR042321">
    <property type="entry name" value="Ima1"/>
</dbReference>
<evidence type="ECO:0000256" key="3">
    <source>
        <dbReference type="ARBA" id="ARBA00022989"/>
    </source>
</evidence>
<evidence type="ECO:0000259" key="8">
    <source>
        <dbReference type="Pfam" id="PF09779"/>
    </source>
</evidence>
<feature type="compositionally biased region" description="Basic and acidic residues" evidence="6">
    <location>
        <begin position="729"/>
        <end position="752"/>
    </location>
</feature>
<keyword evidence="4 7" id="KW-0472">Membrane</keyword>
<evidence type="ECO:0000256" key="6">
    <source>
        <dbReference type="SAM" id="MobiDB-lite"/>
    </source>
</evidence>
<proteinExistence type="predicted"/>
<dbReference type="STRING" id="1182545.A0A072PKQ6"/>
<feature type="region of interest" description="Disordered" evidence="6">
    <location>
        <begin position="654"/>
        <end position="806"/>
    </location>
</feature>
<feature type="compositionally biased region" description="Basic and acidic residues" evidence="6">
    <location>
        <begin position="771"/>
        <end position="781"/>
    </location>
</feature>
<keyword evidence="5" id="KW-0539">Nucleus</keyword>
<dbReference type="GeneID" id="25282599"/>
<keyword evidence="10" id="KW-1185">Reference proteome</keyword>
<evidence type="ECO:0000256" key="7">
    <source>
        <dbReference type="SAM" id="Phobius"/>
    </source>
</evidence>
<feature type="transmembrane region" description="Helical" evidence="7">
    <location>
        <begin position="596"/>
        <end position="615"/>
    </location>
</feature>
<feature type="domain" description="Ima1 N-terminal" evidence="8">
    <location>
        <begin position="9"/>
        <end position="136"/>
    </location>
</feature>
<dbReference type="OrthoDB" id="5966927at2759"/>
<name>A0A072PKQ6_9EURO</name>
<dbReference type="Proteomes" id="UP000027920">
    <property type="component" value="Unassembled WGS sequence"/>
</dbReference>
<comment type="subcellular location">
    <subcellularLocation>
        <location evidence="1">Nucleus inner membrane</location>
        <topology evidence="1">Multi-pass membrane protein</topology>
    </subcellularLocation>
</comment>
<evidence type="ECO:0000313" key="9">
    <source>
        <dbReference type="EMBL" id="KEF56105.1"/>
    </source>
</evidence>
<feature type="region of interest" description="Disordered" evidence="6">
    <location>
        <begin position="366"/>
        <end position="389"/>
    </location>
</feature>
<reference evidence="9 10" key="1">
    <citation type="submission" date="2013-03" db="EMBL/GenBank/DDBJ databases">
        <title>The Genome Sequence of Exophiala aquamarina CBS 119918.</title>
        <authorList>
            <consortium name="The Broad Institute Genomics Platform"/>
            <person name="Cuomo C."/>
            <person name="de Hoog S."/>
            <person name="Gorbushina A."/>
            <person name="Walker B."/>
            <person name="Young S.K."/>
            <person name="Zeng Q."/>
            <person name="Gargeya S."/>
            <person name="Fitzgerald M."/>
            <person name="Haas B."/>
            <person name="Abouelleil A."/>
            <person name="Allen A.W."/>
            <person name="Alvarado L."/>
            <person name="Arachchi H.M."/>
            <person name="Berlin A.M."/>
            <person name="Chapman S.B."/>
            <person name="Gainer-Dewar J."/>
            <person name="Goldberg J."/>
            <person name="Griggs A."/>
            <person name="Gujja S."/>
            <person name="Hansen M."/>
            <person name="Howarth C."/>
            <person name="Imamovic A."/>
            <person name="Ireland A."/>
            <person name="Larimer J."/>
            <person name="McCowan C."/>
            <person name="Murphy C."/>
            <person name="Pearson M."/>
            <person name="Poon T.W."/>
            <person name="Priest M."/>
            <person name="Roberts A."/>
            <person name="Saif S."/>
            <person name="Shea T."/>
            <person name="Sisk P."/>
            <person name="Sykes S."/>
            <person name="Wortman J."/>
            <person name="Nusbaum C."/>
            <person name="Birren B."/>
        </authorList>
    </citation>
    <scope>NUCLEOTIDE SEQUENCE [LARGE SCALE GENOMIC DNA]</scope>
    <source>
        <strain evidence="9 10">CBS 119918</strain>
    </source>
</reference>
<protein>
    <recommendedName>
        <fullName evidence="8">Ima1 N-terminal domain-containing protein</fullName>
    </recommendedName>
</protein>
<evidence type="ECO:0000256" key="2">
    <source>
        <dbReference type="ARBA" id="ARBA00022692"/>
    </source>
</evidence>
<sequence length="806" mass="89300">MPIQLRPRLSCHYCGRRSKLSKKEGRRFQCDYCLAVNFFDEHGDVADVPVEETAPQQYAAESVVTGDPLANHFSAEDSIFCSTCLKNQHLYTTALSQFLPDPEDPDYDKIEAQLPIFKNGLEERYPQCCAKCEPKVRAQLNRATYNAKSDHIRRVLDKSRKQRIASRRGWRSLLVSAAGLGYALSIIFQAAWHLYGSQLQPAPIIDGLRLSQCLSERPLNKQCLNLMERFVGLSLGLGLLCVWWNPKWQHKLSNNEGKLVGLEKYYLIQLGLLLSRFAVWAILQDVPLDNRTTTIVHAVFALVFMAVALWSNMRVIQVRLALPIDWNIDPAPLLSSRQFIPPESSFPSQQTQIQERAFNLDTLSSATAPSYEPWRPPTPPNDSGESMDWTPSQPAFEPLPKTIHYLSASPSPFHGRLPALPARGVHTHSGRVANEPKEAIGLPPGFFDSKPNSILPPRQANASGEAMAQPTFFGHERQADTGLENIFETVFSFQDRSVPHSAEARVPNLRSSSQHVAEGYNAGSLSSATARDLSSQMVISGVAFFLLLVALMTWLLEVTVKPEGSSLGYYIVLASASIPTIHFLRDILIGRINENFLWLIIFAMEASSLVGLAYARGLLEGGFIDLWNKLSIAAVALLLPQEFVRMTSSCMGLNGKPRRTRSSPTVQAPTEPGTHRGSLLAQPSMRDTMSTTSAVVAPASPNLRNSNFRRDSDESTASRPTTASSSTTKRWESPNLRTDRCQWEPREKRASPERACVSEDIGGLSLNDTALRGDGRGRKDTAAPWGLPSSTTSRTFGSTPRARRGF</sequence>
<dbReference type="VEuPathDB" id="FungiDB:A1O9_07686"/>
<comment type="caution">
    <text evidence="9">The sequence shown here is derived from an EMBL/GenBank/DDBJ whole genome shotgun (WGS) entry which is preliminary data.</text>
</comment>
<dbReference type="EMBL" id="AMGV01000006">
    <property type="protein sequence ID" value="KEF56105.1"/>
    <property type="molecule type" value="Genomic_DNA"/>
</dbReference>
<dbReference type="GO" id="GO:0044732">
    <property type="term" value="C:mitotic spindle pole body"/>
    <property type="evidence" value="ECO:0007669"/>
    <property type="project" value="TreeGrafter"/>
</dbReference>
<evidence type="ECO:0000313" key="10">
    <source>
        <dbReference type="Proteomes" id="UP000027920"/>
    </source>
</evidence>
<evidence type="ECO:0000256" key="4">
    <source>
        <dbReference type="ARBA" id="ARBA00023136"/>
    </source>
</evidence>
<evidence type="ECO:0000256" key="1">
    <source>
        <dbReference type="ARBA" id="ARBA00004473"/>
    </source>
</evidence>
<feature type="transmembrane region" description="Helical" evidence="7">
    <location>
        <begin position="265"/>
        <end position="283"/>
    </location>
</feature>
<dbReference type="Pfam" id="PF09779">
    <property type="entry name" value="Ima1_N"/>
    <property type="match status" value="1"/>
</dbReference>
<dbReference type="GO" id="GO:0034992">
    <property type="term" value="C:microtubule organizing center attachment site"/>
    <property type="evidence" value="ECO:0007669"/>
    <property type="project" value="TreeGrafter"/>
</dbReference>
<evidence type="ECO:0000256" key="5">
    <source>
        <dbReference type="ARBA" id="ARBA00023242"/>
    </source>
</evidence>
<feature type="transmembrane region" description="Helical" evidence="7">
    <location>
        <begin position="567"/>
        <end position="584"/>
    </location>
</feature>
<accession>A0A072PKQ6</accession>
<dbReference type="HOGENOM" id="CLU_349502_0_0_1"/>
<feature type="compositionally biased region" description="Low complexity" evidence="6">
    <location>
        <begin position="715"/>
        <end position="728"/>
    </location>
</feature>
<feature type="compositionally biased region" description="Polar residues" evidence="6">
    <location>
        <begin position="685"/>
        <end position="694"/>
    </location>
</feature>
<dbReference type="GO" id="GO:0071765">
    <property type="term" value="P:nuclear inner membrane organization"/>
    <property type="evidence" value="ECO:0007669"/>
    <property type="project" value="InterPro"/>
</dbReference>
<dbReference type="PANTHER" id="PTHR28538:SF1">
    <property type="entry name" value="INTEGRAL INNER NUCLEAR MEMBRANE PROTEIN IMA1"/>
    <property type="match status" value="1"/>
</dbReference>
<dbReference type="GO" id="GO:0034506">
    <property type="term" value="C:chromosome, centromeric core domain"/>
    <property type="evidence" value="ECO:0007669"/>
    <property type="project" value="TreeGrafter"/>
</dbReference>
<gene>
    <name evidence="9" type="ORF">A1O9_07686</name>
</gene>
<feature type="compositionally biased region" description="Polar residues" evidence="6">
    <location>
        <begin position="788"/>
        <end position="798"/>
    </location>
</feature>
<dbReference type="PANTHER" id="PTHR28538">
    <property type="entry name" value="INTEGRAL INNER NUCLEAR MEMBRANE PROTEIN IMA1"/>
    <property type="match status" value="1"/>
</dbReference>